<dbReference type="GO" id="GO:0016887">
    <property type="term" value="F:ATP hydrolysis activity"/>
    <property type="evidence" value="ECO:0007669"/>
    <property type="project" value="InterPro"/>
</dbReference>
<evidence type="ECO:0000313" key="6">
    <source>
        <dbReference type="EMBL" id="GGP20430.1"/>
    </source>
</evidence>
<dbReference type="EMBL" id="BMNL01000002">
    <property type="protein sequence ID" value="GGP20430.1"/>
    <property type="molecule type" value="Genomic_DNA"/>
</dbReference>
<dbReference type="Gene3D" id="3.40.50.300">
    <property type="entry name" value="P-loop containing nucleotide triphosphate hydrolases"/>
    <property type="match status" value="1"/>
</dbReference>
<comment type="similarity">
    <text evidence="1">Belongs to the ABC transporter superfamily.</text>
</comment>
<dbReference type="Proteomes" id="UP000610960">
    <property type="component" value="Unassembled WGS sequence"/>
</dbReference>
<reference evidence="6" key="1">
    <citation type="journal article" date="2014" name="Int. J. Syst. Evol. Microbiol.">
        <title>Complete genome sequence of Corynebacterium casei LMG S-19264T (=DSM 44701T), isolated from a smear-ripened cheese.</title>
        <authorList>
            <consortium name="US DOE Joint Genome Institute (JGI-PGF)"/>
            <person name="Walter F."/>
            <person name="Albersmeier A."/>
            <person name="Kalinowski J."/>
            <person name="Ruckert C."/>
        </authorList>
    </citation>
    <scope>NUCLEOTIDE SEQUENCE</scope>
    <source>
        <strain evidence="6">JCM 10088</strain>
    </source>
</reference>
<dbReference type="RefSeq" id="WP_188596187.1">
    <property type="nucleotide sequence ID" value="NZ_BMNL01000002.1"/>
</dbReference>
<dbReference type="SMART" id="SM00382">
    <property type="entry name" value="AAA"/>
    <property type="match status" value="1"/>
</dbReference>
<dbReference type="InterPro" id="IPR050153">
    <property type="entry name" value="Metal_Ion_Import_ABC"/>
</dbReference>
<keyword evidence="7" id="KW-1185">Reference proteome</keyword>
<evidence type="ECO:0000256" key="1">
    <source>
        <dbReference type="ARBA" id="ARBA00005417"/>
    </source>
</evidence>
<dbReference type="PANTHER" id="PTHR42734:SF6">
    <property type="entry name" value="MOLYBDATE IMPORT ATP-BINDING PROTEIN MOLC"/>
    <property type="match status" value="1"/>
</dbReference>
<dbReference type="CDD" id="cd03214">
    <property type="entry name" value="ABC_Iron-Siderophores_B12_Hemin"/>
    <property type="match status" value="1"/>
</dbReference>
<gene>
    <name evidence="6" type="ORF">GCM10007981_08470</name>
</gene>
<dbReference type="Pfam" id="PF00005">
    <property type="entry name" value="ABC_tran"/>
    <property type="match status" value="1"/>
</dbReference>
<dbReference type="SUPFAM" id="SSF52540">
    <property type="entry name" value="P-loop containing nucleoside triphosphate hydrolases"/>
    <property type="match status" value="1"/>
</dbReference>
<keyword evidence="3" id="KW-0547">Nucleotide-binding</keyword>
<evidence type="ECO:0000313" key="7">
    <source>
        <dbReference type="Proteomes" id="UP000610960"/>
    </source>
</evidence>
<comment type="caution">
    <text evidence="6">The sequence shown here is derived from an EMBL/GenBank/DDBJ whole genome shotgun (WGS) entry which is preliminary data.</text>
</comment>
<keyword evidence="4 6" id="KW-0067">ATP-binding</keyword>
<dbReference type="PROSITE" id="PS50893">
    <property type="entry name" value="ABC_TRANSPORTER_2"/>
    <property type="match status" value="1"/>
</dbReference>
<dbReference type="InterPro" id="IPR027417">
    <property type="entry name" value="P-loop_NTPase"/>
</dbReference>
<sequence length="247" mass="27122">MSQGYKVEFKEVTVGYKGHPVVENITFTTPGPGLTTILGPNGVGKSTLLKALIGSLRPWSGTITINGINLGMEKDRSLYLSYAPPEPPNMFNMRVVEVVMSAKKGKKWVSEQDAIESLRFVGAAELAMKYFEQLSTGQKRLVLLARALAVHSPIIVMDEPTANLDLGNQVRIRSIIRKVAGFSTVIVASHDVELAMDSDLVVAVKNGRVLMRGPPSELAPKVIAELYDIDESELRFMAAIFMKYNQK</sequence>
<evidence type="ECO:0000256" key="3">
    <source>
        <dbReference type="ARBA" id="ARBA00022741"/>
    </source>
</evidence>
<evidence type="ECO:0000256" key="4">
    <source>
        <dbReference type="ARBA" id="ARBA00022840"/>
    </source>
</evidence>
<reference evidence="6" key="2">
    <citation type="submission" date="2020-09" db="EMBL/GenBank/DDBJ databases">
        <authorList>
            <person name="Sun Q."/>
            <person name="Ohkuma M."/>
        </authorList>
    </citation>
    <scope>NUCLEOTIDE SEQUENCE</scope>
    <source>
        <strain evidence="6">JCM 10088</strain>
    </source>
</reference>
<name>A0A830GVI8_9CREN</name>
<protein>
    <submittedName>
        <fullName evidence="6">Iron ABC transporter ATP-binding protein</fullName>
    </submittedName>
</protein>
<dbReference type="OrthoDB" id="24644at2157"/>
<dbReference type="GO" id="GO:0005524">
    <property type="term" value="F:ATP binding"/>
    <property type="evidence" value="ECO:0007669"/>
    <property type="project" value="UniProtKB-KW"/>
</dbReference>
<dbReference type="PANTHER" id="PTHR42734">
    <property type="entry name" value="METAL TRANSPORT SYSTEM ATP-BINDING PROTEIN TM_0124-RELATED"/>
    <property type="match status" value="1"/>
</dbReference>
<organism evidence="6 7">
    <name type="scientific">Thermocladium modestius</name>
    <dbReference type="NCBI Taxonomy" id="62609"/>
    <lineage>
        <taxon>Archaea</taxon>
        <taxon>Thermoproteota</taxon>
        <taxon>Thermoprotei</taxon>
        <taxon>Thermoproteales</taxon>
        <taxon>Thermoproteaceae</taxon>
        <taxon>Thermocladium</taxon>
    </lineage>
</organism>
<dbReference type="InterPro" id="IPR003439">
    <property type="entry name" value="ABC_transporter-like_ATP-bd"/>
</dbReference>
<accession>A0A830GVI8</accession>
<evidence type="ECO:0000256" key="2">
    <source>
        <dbReference type="ARBA" id="ARBA00022448"/>
    </source>
</evidence>
<dbReference type="AlphaFoldDB" id="A0A830GVI8"/>
<dbReference type="InterPro" id="IPR003593">
    <property type="entry name" value="AAA+_ATPase"/>
</dbReference>
<keyword evidence="2" id="KW-0813">Transport</keyword>
<feature type="domain" description="ABC transporter" evidence="5">
    <location>
        <begin position="7"/>
        <end position="231"/>
    </location>
</feature>
<evidence type="ECO:0000259" key="5">
    <source>
        <dbReference type="PROSITE" id="PS50893"/>
    </source>
</evidence>
<proteinExistence type="inferred from homology"/>